<dbReference type="OrthoDB" id="446890at2759"/>
<dbReference type="EC" id="2.1.1.43" evidence="2"/>
<dbReference type="Proteomes" id="UP000028837">
    <property type="component" value="Unassembled WGS sequence"/>
</dbReference>
<dbReference type="SMR" id="A0A086KR40"/>
<dbReference type="PROSITE" id="PS50280">
    <property type="entry name" value="SET"/>
    <property type="match status" value="1"/>
</dbReference>
<gene>
    <name evidence="2" type="ORF">TGDOM2_246910</name>
</gene>
<keyword evidence="2" id="KW-0489">Methyltransferase</keyword>
<protein>
    <submittedName>
        <fullName evidence="2">Putative histone lysine methyltransferase, SET</fullName>
        <ecNumber evidence="2">2.1.1.43</ecNumber>
    </submittedName>
</protein>
<dbReference type="AlphaFoldDB" id="A0A086KR40"/>
<proteinExistence type="predicted"/>
<dbReference type="VEuPathDB" id="ToxoDB:TGDOM2_246910"/>
<evidence type="ECO:0000313" key="3">
    <source>
        <dbReference type="Proteomes" id="UP000028837"/>
    </source>
</evidence>
<evidence type="ECO:0000313" key="2">
    <source>
        <dbReference type="EMBL" id="KFG46858.1"/>
    </source>
</evidence>
<dbReference type="InterPro" id="IPR044237">
    <property type="entry name" value="ATXR2-like"/>
</dbReference>
<dbReference type="CDD" id="cd20071">
    <property type="entry name" value="SET_SMYD"/>
    <property type="match status" value="1"/>
</dbReference>
<reference evidence="2 3" key="1">
    <citation type="submission" date="2014-02" db="EMBL/GenBank/DDBJ databases">
        <authorList>
            <person name="Sibley D."/>
            <person name="Venepally P."/>
            <person name="Karamycheva S."/>
            <person name="Hadjithomas M."/>
            <person name="Khan A."/>
            <person name="Brunk B."/>
            <person name="Roos D."/>
            <person name="Caler E."/>
            <person name="Lorenzi H."/>
        </authorList>
    </citation>
    <scope>NUCLEOTIDE SEQUENCE [LARGE SCALE GENOMIC DNA]</scope>
    <source>
        <strain evidence="2 3">GAB2-2007-GAL-DOM2</strain>
    </source>
</reference>
<dbReference type="GO" id="GO:0032259">
    <property type="term" value="P:methylation"/>
    <property type="evidence" value="ECO:0007669"/>
    <property type="project" value="UniProtKB-KW"/>
</dbReference>
<dbReference type="EMBL" id="AHZU02000243">
    <property type="protein sequence ID" value="KFG46858.1"/>
    <property type="molecule type" value="Genomic_DNA"/>
</dbReference>
<name>A0A086KR40_TOXGO</name>
<dbReference type="InterPro" id="IPR001214">
    <property type="entry name" value="SET_dom"/>
</dbReference>
<dbReference type="InterPro" id="IPR046341">
    <property type="entry name" value="SET_dom_sf"/>
</dbReference>
<feature type="domain" description="SET" evidence="1">
    <location>
        <begin position="17"/>
        <end position="508"/>
    </location>
</feature>
<dbReference type="Pfam" id="PF00856">
    <property type="entry name" value="SET"/>
    <property type="match status" value="1"/>
</dbReference>
<sequence>MATPALSPGACAGEFSPSTLLGSSPYFVMQKHPRVEARGFGLYSAMALPAGFRFYEESPACVLQHAMNKSLVRACCQCQRVVGHAGAQLRHLFAAANPEVLSDFDHLPSGTFPDSCFASVIECPGGCGEVYCSQECQRVHLERSHRFLCVGPLSETHPLVAFKRLCLEQTEILLLAAEAICAVVTHAVENVCFPFLSGGPQRPADSSLCDGVSEAAERAELLHREHSRVRELVGENAREVRTEAERLFRVLLDFAHDRWEFLGEDEGGLAEASIAHERKDVLDLACRQLFSAFSGDGTAGLPEGNPAAQQPGAQIVASFFQQSSELLSRIAGLLEKTNSHVVVASPLNAFFRGWLANAPLAGHSRDVLAFLLREKEVAMIRALGEEEDESDEEDEMEETPELVERRRQRRDLLSSRFADVPCEALLPESTADEKAQDPTCGKGNRIRELVRPHAFPDVHGTGFYPSIGRMNHSCAPNVRLEFPYGTNRVALVTTRPVQPGEELCISYVDGIETMSAEEREDALEVFGFKCSCDVCYRPR</sequence>
<dbReference type="PANTHER" id="PTHR47436:SF1">
    <property type="entry name" value="SET DOMAIN-CONTAINING PROTEIN"/>
    <property type="match status" value="1"/>
</dbReference>
<dbReference type="PANTHER" id="PTHR47436">
    <property type="entry name" value="HISTONE-LYSINE N-METHYLTRANSFERASE ATXR2"/>
    <property type="match status" value="1"/>
</dbReference>
<keyword evidence="2" id="KW-0808">Transferase</keyword>
<dbReference type="PROSITE" id="PS00028">
    <property type="entry name" value="ZINC_FINGER_C2H2_1"/>
    <property type="match status" value="1"/>
</dbReference>
<dbReference type="InterPro" id="IPR013087">
    <property type="entry name" value="Znf_C2H2_type"/>
</dbReference>
<dbReference type="GO" id="GO:0008168">
    <property type="term" value="F:methyltransferase activity"/>
    <property type="evidence" value="ECO:0007669"/>
    <property type="project" value="UniProtKB-KW"/>
</dbReference>
<organism evidence="2 3">
    <name type="scientific">Toxoplasma gondii GAB2-2007-GAL-DOM2</name>
    <dbReference type="NCBI Taxonomy" id="1130820"/>
    <lineage>
        <taxon>Eukaryota</taxon>
        <taxon>Sar</taxon>
        <taxon>Alveolata</taxon>
        <taxon>Apicomplexa</taxon>
        <taxon>Conoidasida</taxon>
        <taxon>Coccidia</taxon>
        <taxon>Eucoccidiorida</taxon>
        <taxon>Eimeriorina</taxon>
        <taxon>Sarcocystidae</taxon>
        <taxon>Toxoplasma</taxon>
    </lineage>
</organism>
<evidence type="ECO:0000259" key="1">
    <source>
        <dbReference type="PROSITE" id="PS50280"/>
    </source>
</evidence>
<comment type="caution">
    <text evidence="2">The sequence shown here is derived from an EMBL/GenBank/DDBJ whole genome shotgun (WGS) entry which is preliminary data.</text>
</comment>
<dbReference type="Gene3D" id="2.170.270.10">
    <property type="entry name" value="SET domain"/>
    <property type="match status" value="1"/>
</dbReference>
<accession>A0A086KR40</accession>
<dbReference type="SUPFAM" id="SSF82199">
    <property type="entry name" value="SET domain"/>
    <property type="match status" value="1"/>
</dbReference>